<dbReference type="EMBL" id="ABJB010094266">
    <property type="status" value="NOT_ANNOTATED_CDS"/>
    <property type="molecule type" value="Genomic_DNA"/>
</dbReference>
<accession>B7PJU0</accession>
<gene>
    <name evidence="1" type="ORF">IscW_ISCW004947</name>
</gene>
<dbReference type="VEuPathDB" id="VectorBase:ISCI004947"/>
<dbReference type="AlphaFoldDB" id="B7PJU0"/>
<dbReference type="EnsemblMetazoa" id="ISCW004947-RA">
    <property type="protein sequence ID" value="ISCW004947-PA"/>
    <property type="gene ID" value="ISCW004947"/>
</dbReference>
<dbReference type="InterPro" id="IPR029058">
    <property type="entry name" value="AB_hydrolase_fold"/>
</dbReference>
<dbReference type="EMBL" id="ABJB010441850">
    <property type="status" value="NOT_ANNOTATED_CDS"/>
    <property type="molecule type" value="Genomic_DNA"/>
</dbReference>
<evidence type="ECO:0000313" key="1">
    <source>
        <dbReference type="EMBL" id="EEC06862.1"/>
    </source>
</evidence>
<dbReference type="Gene3D" id="3.40.50.1820">
    <property type="entry name" value="alpha/beta hydrolase"/>
    <property type="match status" value="1"/>
</dbReference>
<dbReference type="SUPFAM" id="SSF53474">
    <property type="entry name" value="alpha/beta-Hydrolases"/>
    <property type="match status" value="1"/>
</dbReference>
<keyword evidence="3" id="KW-1185">Reference proteome</keyword>
<dbReference type="VEuPathDB" id="VectorBase:ISCW004947"/>
<protein>
    <submittedName>
        <fullName evidence="1 2">Uncharacterized protein</fullName>
    </submittedName>
</protein>
<dbReference type="EMBL" id="DS728330">
    <property type="protein sequence ID" value="EEC06862.1"/>
    <property type="molecule type" value="Genomic_DNA"/>
</dbReference>
<reference evidence="2" key="2">
    <citation type="submission" date="2020-05" db="UniProtKB">
        <authorList>
            <consortium name="EnsemblMetazoa"/>
        </authorList>
    </citation>
    <scope>IDENTIFICATION</scope>
    <source>
        <strain evidence="2">wikel</strain>
    </source>
</reference>
<evidence type="ECO:0000313" key="2">
    <source>
        <dbReference type="EnsemblMetazoa" id="ISCW004947-PA"/>
    </source>
</evidence>
<dbReference type="PaxDb" id="6945-B7PJU0"/>
<name>B7PJU0_IXOSC</name>
<organism>
    <name type="scientific">Ixodes scapularis</name>
    <name type="common">Black-legged tick</name>
    <name type="synonym">Deer tick</name>
    <dbReference type="NCBI Taxonomy" id="6945"/>
    <lineage>
        <taxon>Eukaryota</taxon>
        <taxon>Metazoa</taxon>
        <taxon>Ecdysozoa</taxon>
        <taxon>Arthropoda</taxon>
        <taxon>Chelicerata</taxon>
        <taxon>Arachnida</taxon>
        <taxon>Acari</taxon>
        <taxon>Parasitiformes</taxon>
        <taxon>Ixodida</taxon>
        <taxon>Ixodoidea</taxon>
        <taxon>Ixodidae</taxon>
        <taxon>Ixodinae</taxon>
        <taxon>Ixodes</taxon>
    </lineage>
</organism>
<evidence type="ECO:0000313" key="3">
    <source>
        <dbReference type="Proteomes" id="UP000001555"/>
    </source>
</evidence>
<dbReference type="InParanoid" id="B7PJU0"/>
<reference evidence="1 3" key="1">
    <citation type="submission" date="2008-03" db="EMBL/GenBank/DDBJ databases">
        <title>Annotation of Ixodes scapularis.</title>
        <authorList>
            <consortium name="Ixodes scapularis Genome Project Consortium"/>
            <person name="Caler E."/>
            <person name="Hannick L.I."/>
            <person name="Bidwell S."/>
            <person name="Joardar V."/>
            <person name="Thiagarajan M."/>
            <person name="Amedeo P."/>
            <person name="Galinsky K.J."/>
            <person name="Schobel S."/>
            <person name="Inman J."/>
            <person name="Hostetler J."/>
            <person name="Miller J."/>
            <person name="Hammond M."/>
            <person name="Megy K."/>
            <person name="Lawson D."/>
            <person name="Kodira C."/>
            <person name="Sutton G."/>
            <person name="Meyer J."/>
            <person name="Hill C.A."/>
            <person name="Birren B."/>
            <person name="Nene V."/>
            <person name="Collins F."/>
            <person name="Alarcon-Chaidez F."/>
            <person name="Wikel S."/>
            <person name="Strausberg R."/>
        </authorList>
    </citation>
    <scope>NUCLEOTIDE SEQUENCE [LARGE SCALE GENOMIC DNA]</scope>
    <source>
        <strain evidence="3">Wikel</strain>
        <strain evidence="1">Wikel colony</strain>
    </source>
</reference>
<dbReference type="Proteomes" id="UP000001555">
    <property type="component" value="Unassembled WGS sequence"/>
</dbReference>
<dbReference type="HOGENOM" id="CLU_1827431_0_0_1"/>
<sequence>MGDVRARQRDMFSDLLSVCPVLYFADFLVRAGARSVRRYLLSRRTEPRAQRSYALSLVFGDPMVRGSNPRLEALSLRMIHLWTSFAKTGRIPRRFQETIAGYTIEISDVVYSEEEAPFLRFREGHCNFLRPHYSRVLNGIL</sequence>
<proteinExistence type="predicted"/>